<name>A0A6N2ME08_SALVM</name>
<dbReference type="InterPro" id="IPR027417">
    <property type="entry name" value="P-loop_NTPase"/>
</dbReference>
<evidence type="ECO:0008006" key="10">
    <source>
        <dbReference type="Google" id="ProtNLM"/>
    </source>
</evidence>
<dbReference type="Gene3D" id="3.40.50.300">
    <property type="entry name" value="P-loop containing nucleotide triphosphate hydrolases"/>
    <property type="match status" value="1"/>
</dbReference>
<dbReference type="GO" id="GO:0043531">
    <property type="term" value="F:ADP binding"/>
    <property type="evidence" value="ECO:0007669"/>
    <property type="project" value="InterPro"/>
</dbReference>
<dbReference type="GO" id="GO:0005524">
    <property type="term" value="F:ATP binding"/>
    <property type="evidence" value="ECO:0007669"/>
    <property type="project" value="UniProtKB-KW"/>
</dbReference>
<dbReference type="Gene3D" id="1.10.8.430">
    <property type="entry name" value="Helical domain of apoptotic protease-activating factors"/>
    <property type="match status" value="2"/>
</dbReference>
<protein>
    <recommendedName>
        <fullName evidence="10">NB-ARC domain-containing protein</fullName>
    </recommendedName>
</protein>
<dbReference type="InterPro" id="IPR002182">
    <property type="entry name" value="NB-ARC"/>
</dbReference>
<dbReference type="Pfam" id="PF00931">
    <property type="entry name" value="NB-ARC"/>
    <property type="match status" value="1"/>
</dbReference>
<dbReference type="EMBL" id="CAADRP010001796">
    <property type="protein sequence ID" value="VFU52436.1"/>
    <property type="molecule type" value="Genomic_DNA"/>
</dbReference>
<dbReference type="SUPFAM" id="SSF52540">
    <property type="entry name" value="P-loop containing nucleoside triphosphate hydrolases"/>
    <property type="match status" value="2"/>
</dbReference>
<dbReference type="Gene3D" id="3.80.10.10">
    <property type="entry name" value="Ribonuclease Inhibitor"/>
    <property type="match status" value="2"/>
</dbReference>
<proteinExistence type="inferred from homology"/>
<dbReference type="InterPro" id="IPR057135">
    <property type="entry name" value="At4g27190-like_LRR"/>
</dbReference>
<reference evidence="9" key="1">
    <citation type="submission" date="2019-03" db="EMBL/GenBank/DDBJ databases">
        <authorList>
            <person name="Mank J."/>
            <person name="Almeida P."/>
        </authorList>
    </citation>
    <scope>NUCLEOTIDE SEQUENCE</scope>
    <source>
        <strain evidence="9">78183</strain>
    </source>
</reference>
<feature type="domain" description="NB-ARC" evidence="7">
    <location>
        <begin position="720"/>
        <end position="824"/>
    </location>
</feature>
<dbReference type="InterPro" id="IPR001611">
    <property type="entry name" value="Leu-rich_rpt"/>
</dbReference>
<evidence type="ECO:0000259" key="8">
    <source>
        <dbReference type="Pfam" id="PF23247"/>
    </source>
</evidence>
<dbReference type="Pfam" id="PF13855">
    <property type="entry name" value="LRR_8"/>
    <property type="match status" value="2"/>
</dbReference>
<evidence type="ECO:0000256" key="3">
    <source>
        <dbReference type="ARBA" id="ARBA00022737"/>
    </source>
</evidence>
<evidence type="ECO:0000256" key="5">
    <source>
        <dbReference type="ARBA" id="ARBA00022821"/>
    </source>
</evidence>
<dbReference type="InterPro" id="IPR042197">
    <property type="entry name" value="Apaf_helical"/>
</dbReference>
<dbReference type="PRINTS" id="PR00364">
    <property type="entry name" value="DISEASERSIST"/>
</dbReference>
<evidence type="ECO:0000256" key="2">
    <source>
        <dbReference type="ARBA" id="ARBA00022614"/>
    </source>
</evidence>
<organism evidence="9">
    <name type="scientific">Salix viminalis</name>
    <name type="common">Common osier</name>
    <name type="synonym">Basket willow</name>
    <dbReference type="NCBI Taxonomy" id="40686"/>
    <lineage>
        <taxon>Eukaryota</taxon>
        <taxon>Viridiplantae</taxon>
        <taxon>Streptophyta</taxon>
        <taxon>Embryophyta</taxon>
        <taxon>Tracheophyta</taxon>
        <taxon>Spermatophyta</taxon>
        <taxon>Magnoliopsida</taxon>
        <taxon>eudicotyledons</taxon>
        <taxon>Gunneridae</taxon>
        <taxon>Pentapetalae</taxon>
        <taxon>rosids</taxon>
        <taxon>fabids</taxon>
        <taxon>Malpighiales</taxon>
        <taxon>Salicaceae</taxon>
        <taxon>Saliceae</taxon>
        <taxon>Salix</taxon>
    </lineage>
</organism>
<dbReference type="SUPFAM" id="SSF52058">
    <property type="entry name" value="L domain-like"/>
    <property type="match status" value="2"/>
</dbReference>
<sequence length="1197" mass="137009">MRKLEHDVELSPEVEQIAKSVTKECAGLPLAIITMAGSMRGVDDLHEWRNTLGKLKESKARDMEDEVFRLLRFSYDRLDVVALQQCFLYCALFPEGISRDDLIGYLIDEGMIDGFKSRQAEFDEGHTMLNELENVCLLESFDDYNGCRGVRMHDLIRDMTHQIQLMNCQIMVGEELLDVDKWKEDLVRVSWTSGKLKEISPSHSPMCPNLSTLLLPCNNTLKFIADSFFKQLNRLKILDLSNTNIEVLPDSVSDLMSLSALLLKGCKQLRHVPSLKKLRLLKRLDLSDAGLEHLPQGMEYLSNLRYLKLNGCRQKEFPAGILPKLSSLQVFVLDDWVNGQYAPVTVKGKEVACLRKLETLECHFELFSDLVGYLKSWDETLSLNTYRFLVGQWNNDDIAFLEFSGRTKIVWLCNLDNLNCLKFPTDIQELVILKCIDAKSLCDVLSSQYTTELEYIEIVLCDRMESLLSSSWFCSTPLPFPSNGIFYHLKDFYCYGCTSMKKLFPIVLLPNLLNLEMISVERCDKMEEIIATREDSVVGEESSSSCSSIEFNLPKLRHLSFVLLPELKSICREKLNCSSLQNIIIRDCPKLKRMPLRLPVLDNGRPSPPPSLKEIYVDSKEWWESVEWDHPNSNDALLPFLVVGGGARLLEEERDEEDVEDNDDKMQYRVNADADSIFTGMQGHLLFPKLMQNQFRALSTLLVDFFIHFPSCLLDYRVTNFSIYELQNLIAKCLCLHLSNDGSEIQRAQELSEALWKKRQYFLILDDLWDTYDLEKVGIPIQEKGCKLILTTRSLKVCRGMGCLHKIKVEPLNWDEAWTLFMRKLEHDVELSPEVEQIAKSVTKECAGLPLAIITMAGSMRGVDGLHAWRNILGKLKESKAKMKCSALQQCFLYCALFPEGISRDDLIGYLIDEGMIDGFKSRQAEFDEGHMMLDELENVCLLESFDDDNGCRGVRMHDLIRDMAHQIQLMNLPIMVGEELLDVDNWKEDLVRVSWTSGKLKEISPSHSPRCRNLSTLLLPYNKTLKFIADSFFKQLNRLKILNLSNTNIEVLPDSVSDLMGLSALLLKGCKQLRHVPSLKKLRLLKRLDLSDAGLEHLPQGMEYLSNLRYLKLNGCRQKEFPAGILPKLSSLQVFVLDDWVNGQYAPVTVKGKEVACLRKLETLECHFELFSDLVGYLKSRDETLSLNTYRFLVGQ</sequence>
<gene>
    <name evidence="9" type="ORF">SVIM_LOCUS359450</name>
</gene>
<evidence type="ECO:0000256" key="1">
    <source>
        <dbReference type="ARBA" id="ARBA00008894"/>
    </source>
</evidence>
<evidence type="ECO:0000256" key="4">
    <source>
        <dbReference type="ARBA" id="ARBA00022741"/>
    </source>
</evidence>
<dbReference type="GO" id="GO:0006952">
    <property type="term" value="P:defense response"/>
    <property type="evidence" value="ECO:0007669"/>
    <property type="project" value="UniProtKB-KW"/>
</dbReference>
<evidence type="ECO:0000313" key="9">
    <source>
        <dbReference type="EMBL" id="VFU52436.1"/>
    </source>
</evidence>
<keyword evidence="4" id="KW-0547">Nucleotide-binding</keyword>
<keyword evidence="2" id="KW-0433">Leucine-rich repeat</keyword>
<feature type="domain" description="Disease resistance protein At4g27190-like leucine-rich repeats" evidence="8">
    <location>
        <begin position="476"/>
        <end position="594"/>
    </location>
</feature>
<dbReference type="AlphaFoldDB" id="A0A6N2ME08"/>
<dbReference type="Pfam" id="PF23247">
    <property type="entry name" value="LRR_RPS2"/>
    <property type="match status" value="1"/>
</dbReference>
<evidence type="ECO:0000256" key="6">
    <source>
        <dbReference type="ARBA" id="ARBA00022840"/>
    </source>
</evidence>
<comment type="similarity">
    <text evidence="1">Belongs to the disease resistance NB-LRR family.</text>
</comment>
<dbReference type="PANTHER" id="PTHR33463:SF187">
    <property type="entry name" value="AND NB-ARC DOMAIN DISEASE RESISTANCE PROTEIN, PUTATIVE-RELATED"/>
    <property type="match status" value="1"/>
</dbReference>
<dbReference type="InterPro" id="IPR032675">
    <property type="entry name" value="LRR_dom_sf"/>
</dbReference>
<dbReference type="InterPro" id="IPR036388">
    <property type="entry name" value="WH-like_DNA-bd_sf"/>
</dbReference>
<keyword evidence="6" id="KW-0067">ATP-binding</keyword>
<dbReference type="InterPro" id="IPR003591">
    <property type="entry name" value="Leu-rich_rpt_typical-subtyp"/>
</dbReference>
<accession>A0A6N2ME08</accession>
<dbReference type="PANTHER" id="PTHR33463">
    <property type="entry name" value="NB-ARC DOMAIN-CONTAINING PROTEIN-RELATED"/>
    <property type="match status" value="1"/>
</dbReference>
<evidence type="ECO:0000259" key="7">
    <source>
        <dbReference type="Pfam" id="PF00931"/>
    </source>
</evidence>
<keyword evidence="3" id="KW-0677">Repeat</keyword>
<keyword evidence="5" id="KW-0611">Plant defense</keyword>
<dbReference type="SMART" id="SM00369">
    <property type="entry name" value="LRR_TYP"/>
    <property type="match status" value="4"/>
</dbReference>
<dbReference type="InterPro" id="IPR050905">
    <property type="entry name" value="Plant_NBS-LRR"/>
</dbReference>
<dbReference type="Gene3D" id="1.10.10.10">
    <property type="entry name" value="Winged helix-like DNA-binding domain superfamily/Winged helix DNA-binding domain"/>
    <property type="match status" value="2"/>
</dbReference>